<keyword evidence="14" id="KW-1185">Reference proteome</keyword>
<dbReference type="PROSITE" id="PS51273">
    <property type="entry name" value="GATASE_TYPE_1"/>
    <property type="match status" value="1"/>
</dbReference>
<comment type="catalytic activity">
    <reaction evidence="7 10">
        <text>L-glutamine + H2O = L-glutamate + NH4(+)</text>
        <dbReference type="Rhea" id="RHEA:15889"/>
        <dbReference type="ChEBI" id="CHEBI:15377"/>
        <dbReference type="ChEBI" id="CHEBI:28938"/>
        <dbReference type="ChEBI" id="CHEBI:29985"/>
        <dbReference type="ChEBI" id="CHEBI:58359"/>
        <dbReference type="EC" id="3.5.1.2"/>
    </reaction>
</comment>
<comment type="similarity">
    <text evidence="1 10">Belongs to the glutaminase PdxT/SNO family.</text>
</comment>
<organism evidence="13 14">
    <name type="scientific">Roseburia faecis</name>
    <dbReference type="NCBI Taxonomy" id="301302"/>
    <lineage>
        <taxon>Bacteria</taxon>
        <taxon>Bacillati</taxon>
        <taxon>Bacillota</taxon>
        <taxon>Clostridia</taxon>
        <taxon>Lachnospirales</taxon>
        <taxon>Lachnospiraceae</taxon>
        <taxon>Roseburia</taxon>
    </lineage>
</organism>
<dbReference type="InterPro" id="IPR021196">
    <property type="entry name" value="PdxT/SNO_CS"/>
</dbReference>
<dbReference type="SUPFAM" id="SSF52317">
    <property type="entry name" value="Class I glutamine amidotransferase-like"/>
    <property type="match status" value="1"/>
</dbReference>
<gene>
    <name evidence="10" type="primary">pdxT</name>
    <name evidence="13" type="ORF">M72_23461</name>
</gene>
<keyword evidence="13" id="KW-0808">Transferase</keyword>
<dbReference type="GO" id="GO:0004359">
    <property type="term" value="F:glutaminase activity"/>
    <property type="evidence" value="ECO:0007669"/>
    <property type="project" value="UniProtKB-UniRule"/>
</dbReference>
<dbReference type="AlphaFoldDB" id="A0A0M6WFZ9"/>
<dbReference type="UniPathway" id="UPA00245"/>
<dbReference type="GO" id="GO:0005829">
    <property type="term" value="C:cytosol"/>
    <property type="evidence" value="ECO:0007669"/>
    <property type="project" value="TreeGrafter"/>
</dbReference>
<feature type="binding site" evidence="10 12">
    <location>
        <begin position="127"/>
        <end position="128"/>
    </location>
    <ligand>
        <name>L-glutamine</name>
        <dbReference type="ChEBI" id="CHEBI:58359"/>
    </ligand>
</feature>
<keyword evidence="5 10" id="KW-0456">Lyase</keyword>
<evidence type="ECO:0000256" key="11">
    <source>
        <dbReference type="PIRSR" id="PIRSR005639-1"/>
    </source>
</evidence>
<accession>A0A0M6WFZ9</accession>
<feature type="active site" description="Charge relay system" evidence="10 11">
    <location>
        <position position="165"/>
    </location>
</feature>
<dbReference type="EMBL" id="CVRR01000008">
    <property type="protein sequence ID" value="CRL35282.1"/>
    <property type="molecule type" value="Genomic_DNA"/>
</dbReference>
<dbReference type="STRING" id="301302.ERS852420_00955"/>
<dbReference type="EC" id="3.5.1.2" evidence="10"/>
<dbReference type="PANTHER" id="PTHR31559">
    <property type="entry name" value="PYRIDOXAL 5'-PHOSPHATE SYNTHASE SUBUNIT SNO"/>
    <property type="match status" value="1"/>
</dbReference>
<evidence type="ECO:0000256" key="3">
    <source>
        <dbReference type="ARBA" id="ARBA00022898"/>
    </source>
</evidence>
<evidence type="ECO:0000256" key="10">
    <source>
        <dbReference type="HAMAP-Rule" id="MF_01615"/>
    </source>
</evidence>
<dbReference type="InterPro" id="IPR029062">
    <property type="entry name" value="Class_I_gatase-like"/>
</dbReference>
<protein>
    <recommendedName>
        <fullName evidence="10">Pyridoxal 5'-phosphate synthase subunit PdxT</fullName>
        <ecNumber evidence="10">4.3.3.6</ecNumber>
    </recommendedName>
    <alternativeName>
        <fullName evidence="10">Pdx2</fullName>
    </alternativeName>
    <alternativeName>
        <fullName evidence="10">Pyridoxal 5'-phosphate synthase glutaminase subunit</fullName>
        <ecNumber evidence="10">3.5.1.2</ecNumber>
    </alternativeName>
</protein>
<sequence length="181" mass="19895">MTVAVLALQGAFIEHEHVLEELGVKTVELRQAADLDQPYDGLILPGGESTVQGKLLRELKMFDPLKKQIADGMPVLGTCAGLILLGSPEHFGTIPMQVKRNAYGRQLGSFHTKAEFKDLGLVPMSFIRAPYVESVSDGVEILSVVDDHIVGVRYGNQVAIAFHPELDSDRKIHQMFLDMIS</sequence>
<evidence type="ECO:0000256" key="6">
    <source>
        <dbReference type="ARBA" id="ARBA00047992"/>
    </source>
</evidence>
<dbReference type="PANTHER" id="PTHR31559:SF0">
    <property type="entry name" value="PYRIDOXAL 5'-PHOSPHATE SYNTHASE SUBUNIT SNO1-RELATED"/>
    <property type="match status" value="1"/>
</dbReference>
<dbReference type="GO" id="GO:0016740">
    <property type="term" value="F:transferase activity"/>
    <property type="evidence" value="ECO:0007669"/>
    <property type="project" value="UniProtKB-KW"/>
</dbReference>
<dbReference type="GO" id="GO:0042823">
    <property type="term" value="P:pyridoxal phosphate biosynthetic process"/>
    <property type="evidence" value="ECO:0007669"/>
    <property type="project" value="UniProtKB-UniRule"/>
</dbReference>
<evidence type="ECO:0000256" key="12">
    <source>
        <dbReference type="PIRSR" id="PIRSR005639-2"/>
    </source>
</evidence>
<dbReference type="EC" id="4.3.3.6" evidence="10"/>
<evidence type="ECO:0000256" key="4">
    <source>
        <dbReference type="ARBA" id="ARBA00022962"/>
    </source>
</evidence>
<dbReference type="GO" id="GO:0036381">
    <property type="term" value="F:pyridoxal 5'-phosphate synthase (glutamine hydrolysing) activity"/>
    <property type="evidence" value="ECO:0007669"/>
    <property type="project" value="UniProtKB-UniRule"/>
</dbReference>
<dbReference type="FunFam" id="3.40.50.880:FF:000010">
    <property type="entry name" value="uncharacterized protein LOC100176842 isoform X2"/>
    <property type="match status" value="1"/>
</dbReference>
<dbReference type="InterPro" id="IPR002161">
    <property type="entry name" value="PdxT/SNO"/>
</dbReference>
<dbReference type="RefSeq" id="WP_055067330.1">
    <property type="nucleotide sequence ID" value="NZ_CP173697.1"/>
</dbReference>
<evidence type="ECO:0000256" key="5">
    <source>
        <dbReference type="ARBA" id="ARBA00023239"/>
    </source>
</evidence>
<evidence type="ECO:0000313" key="13">
    <source>
        <dbReference type="EMBL" id="CRL35282.1"/>
    </source>
</evidence>
<evidence type="ECO:0000256" key="9">
    <source>
        <dbReference type="ARBA" id="ARBA00064749"/>
    </source>
</evidence>
<dbReference type="HAMAP" id="MF_01615">
    <property type="entry name" value="PdxT"/>
    <property type="match status" value="1"/>
</dbReference>
<evidence type="ECO:0000256" key="1">
    <source>
        <dbReference type="ARBA" id="ARBA00008345"/>
    </source>
</evidence>
<comment type="catalytic activity">
    <reaction evidence="6 10">
        <text>aldehydo-D-ribose 5-phosphate + D-glyceraldehyde 3-phosphate + L-glutamine = pyridoxal 5'-phosphate + L-glutamate + phosphate + 3 H2O + H(+)</text>
        <dbReference type="Rhea" id="RHEA:31507"/>
        <dbReference type="ChEBI" id="CHEBI:15377"/>
        <dbReference type="ChEBI" id="CHEBI:15378"/>
        <dbReference type="ChEBI" id="CHEBI:29985"/>
        <dbReference type="ChEBI" id="CHEBI:43474"/>
        <dbReference type="ChEBI" id="CHEBI:58273"/>
        <dbReference type="ChEBI" id="CHEBI:58359"/>
        <dbReference type="ChEBI" id="CHEBI:59776"/>
        <dbReference type="ChEBI" id="CHEBI:597326"/>
        <dbReference type="EC" id="4.3.3.6"/>
    </reaction>
</comment>
<dbReference type="GO" id="GO:1903600">
    <property type="term" value="C:glutaminase complex"/>
    <property type="evidence" value="ECO:0007669"/>
    <property type="project" value="TreeGrafter"/>
</dbReference>
<feature type="active site" description="Nucleophile" evidence="10 11">
    <location>
        <position position="79"/>
    </location>
</feature>
<dbReference type="CDD" id="cd01749">
    <property type="entry name" value="GATase1_PB"/>
    <property type="match status" value="1"/>
</dbReference>
<comment type="function">
    <text evidence="8 10">Catalyzes the hydrolysis of glutamine to glutamate and ammonia as part of the biosynthesis of pyridoxal 5'-phosphate. The resulting ammonia molecule is channeled to the active site of PdxS.</text>
</comment>
<name>A0A0M6WFZ9_9FIRM</name>
<keyword evidence="3 10" id="KW-0663">Pyridoxal phosphate</keyword>
<evidence type="ECO:0000313" key="14">
    <source>
        <dbReference type="Proteomes" id="UP000049979"/>
    </source>
</evidence>
<evidence type="ECO:0000256" key="2">
    <source>
        <dbReference type="ARBA" id="ARBA00022801"/>
    </source>
</evidence>
<evidence type="ECO:0000256" key="8">
    <source>
        <dbReference type="ARBA" id="ARBA00054599"/>
    </source>
</evidence>
<dbReference type="NCBIfam" id="TIGR03800">
    <property type="entry name" value="PLP_synth_Pdx2"/>
    <property type="match status" value="1"/>
</dbReference>
<comment type="subunit">
    <text evidence="9 10">In the presence of PdxS, forms a dodecamer of heterodimers. Only shows activity in the heterodimer.</text>
</comment>
<dbReference type="PROSITE" id="PS01236">
    <property type="entry name" value="PDXT_SNO_1"/>
    <property type="match status" value="1"/>
</dbReference>
<keyword evidence="2 10" id="KW-0378">Hydrolase</keyword>
<keyword evidence="4 10" id="KW-0315">Glutamine amidotransferase</keyword>
<proteinExistence type="inferred from homology"/>
<dbReference type="Pfam" id="PF01174">
    <property type="entry name" value="SNO"/>
    <property type="match status" value="1"/>
</dbReference>
<feature type="active site" description="Charge relay system" evidence="10 11">
    <location>
        <position position="163"/>
    </location>
</feature>
<dbReference type="OrthoDB" id="9810320at2"/>
<dbReference type="PIRSF" id="PIRSF005639">
    <property type="entry name" value="Glut_amidoT_SNO"/>
    <property type="match status" value="1"/>
</dbReference>
<evidence type="ECO:0000256" key="7">
    <source>
        <dbReference type="ARBA" id="ARBA00049534"/>
    </source>
</evidence>
<comment type="pathway">
    <text evidence="10">Cofactor biosynthesis; pyridoxal 5'-phosphate biosynthesis.</text>
</comment>
<feature type="binding site" evidence="10 12">
    <location>
        <position position="100"/>
    </location>
    <ligand>
        <name>L-glutamine</name>
        <dbReference type="ChEBI" id="CHEBI:58359"/>
    </ligand>
</feature>
<dbReference type="GO" id="GO:0006543">
    <property type="term" value="P:L-glutamine catabolic process"/>
    <property type="evidence" value="ECO:0007669"/>
    <property type="project" value="UniProtKB-UniRule"/>
</dbReference>
<feature type="binding site" evidence="10 12">
    <location>
        <begin position="47"/>
        <end position="49"/>
    </location>
    <ligand>
        <name>L-glutamine</name>
        <dbReference type="ChEBI" id="CHEBI:58359"/>
    </ligand>
</feature>
<dbReference type="PROSITE" id="PS51130">
    <property type="entry name" value="PDXT_SNO_2"/>
    <property type="match status" value="1"/>
</dbReference>
<dbReference type="GO" id="GO:0008614">
    <property type="term" value="P:pyridoxine metabolic process"/>
    <property type="evidence" value="ECO:0007669"/>
    <property type="project" value="TreeGrafter"/>
</dbReference>
<reference evidence="14" key="1">
    <citation type="submission" date="2015-05" db="EMBL/GenBank/DDBJ databases">
        <authorList>
            <consortium name="Pathogen Informatics"/>
        </authorList>
    </citation>
    <scope>NUCLEOTIDE SEQUENCE [LARGE SCALE GENOMIC DNA]</scope>
    <source>
        <strain evidence="14">M72</strain>
    </source>
</reference>
<dbReference type="Proteomes" id="UP000049979">
    <property type="component" value="Unassembled WGS sequence"/>
</dbReference>
<dbReference type="Gene3D" id="3.40.50.880">
    <property type="match status" value="1"/>
</dbReference>